<feature type="coiled-coil region" evidence="1">
    <location>
        <begin position="152"/>
        <end position="285"/>
    </location>
</feature>
<keyword evidence="3" id="KW-1185">Reference proteome</keyword>
<evidence type="ECO:0000313" key="2">
    <source>
        <dbReference type="EMBL" id="KAK8893616.1"/>
    </source>
</evidence>
<reference evidence="2 3" key="1">
    <citation type="submission" date="2024-04" db="EMBL/GenBank/DDBJ databases">
        <title>Tritrichomonas musculus Genome.</title>
        <authorList>
            <person name="Alves-Ferreira E."/>
            <person name="Grigg M."/>
            <person name="Lorenzi H."/>
            <person name="Galac M."/>
        </authorList>
    </citation>
    <scope>NUCLEOTIDE SEQUENCE [LARGE SCALE GENOMIC DNA]</scope>
    <source>
        <strain evidence="2 3">EAF2021</strain>
    </source>
</reference>
<gene>
    <name evidence="2" type="ORF">M9Y10_022041</name>
</gene>
<dbReference type="Proteomes" id="UP001470230">
    <property type="component" value="Unassembled WGS sequence"/>
</dbReference>
<comment type="caution">
    <text evidence="2">The sequence shown here is derived from an EMBL/GenBank/DDBJ whole genome shotgun (WGS) entry which is preliminary data.</text>
</comment>
<evidence type="ECO:0000256" key="1">
    <source>
        <dbReference type="SAM" id="Coils"/>
    </source>
</evidence>
<evidence type="ECO:0000313" key="3">
    <source>
        <dbReference type="Proteomes" id="UP001470230"/>
    </source>
</evidence>
<name>A0ABR2KS76_9EUKA</name>
<dbReference type="EMBL" id="JAPFFF010000003">
    <property type="protein sequence ID" value="KAK8893616.1"/>
    <property type="molecule type" value="Genomic_DNA"/>
</dbReference>
<sequence length="359" mass="41067">MSEEEVSNLNGPIEDPQLRCLALVEKIIGSLNDSDIKNRFFTLKEKILGNNSYTTPSTSFDSQQKSSDKAYAFYQTLSKENQRLKDKLAELSFKKPDFSNDPENEAIAAQLRELEKKILPTHLLPPSGNAVQELDSLKKVIDAKLSSLDFVREKLRTENQRLKNDYREISQNLAQKVNAAKEKEDSEQRAINAQERSLTEEIKKAQIELNNVTDKYRLASEENSRIRQKLNEAVALQERIQKESLETENMIKKMEKENISLFSEIEQLKIQLNVKTKELTSLQTLQKFGVEVSDDIDISDEISKLTKQRDSLKSENAQLAFDLKKMDNIPNTEATITSTETISLDEDELAAQILNSKWH</sequence>
<organism evidence="2 3">
    <name type="scientific">Tritrichomonas musculus</name>
    <dbReference type="NCBI Taxonomy" id="1915356"/>
    <lineage>
        <taxon>Eukaryota</taxon>
        <taxon>Metamonada</taxon>
        <taxon>Parabasalia</taxon>
        <taxon>Tritrichomonadida</taxon>
        <taxon>Tritrichomonadidae</taxon>
        <taxon>Tritrichomonas</taxon>
    </lineage>
</organism>
<proteinExistence type="predicted"/>
<protein>
    <submittedName>
        <fullName evidence="2">Uncharacterized protein</fullName>
    </submittedName>
</protein>
<accession>A0ABR2KS76</accession>
<keyword evidence="1" id="KW-0175">Coiled coil</keyword>